<keyword evidence="1" id="KW-0472">Membrane</keyword>
<dbReference type="InterPro" id="IPR053046">
    <property type="entry name" value="ABC-5_transporter"/>
</dbReference>
<comment type="caution">
    <text evidence="3">The sequence shown here is derived from an EMBL/GenBank/DDBJ whole genome shotgun (WGS) entry which is preliminary data.</text>
</comment>
<feature type="transmembrane region" description="Helical" evidence="1">
    <location>
        <begin position="285"/>
        <end position="304"/>
    </location>
</feature>
<evidence type="ECO:0000259" key="2">
    <source>
        <dbReference type="Pfam" id="PF20047"/>
    </source>
</evidence>
<feature type="transmembrane region" description="Helical" evidence="1">
    <location>
        <begin position="121"/>
        <end position="144"/>
    </location>
</feature>
<feature type="transmembrane region" description="Helical" evidence="1">
    <location>
        <begin position="189"/>
        <end position="206"/>
    </location>
</feature>
<dbReference type="Proteomes" id="UP000298324">
    <property type="component" value="Unassembled WGS sequence"/>
</dbReference>
<sequence>MKWGIMVMKSKTSLLNRGILLNDFKRFAWIGAGYLLILLLSVPLKVFMLYSKSEDMIINNTSVYLRIFQFDTNAALLQVMSLIIVPVLTGLLLFRYLQDSQASDMLHTLPVKRETLYQTHVMAGIILLFVPLILTALVTWALAAGLGIEHVNGTDILSWLAVSLLMNLLFFICSVAVGMITGMSTVQGVLSFILLLLPSGLSLLLLNNMSKYIYGLPYGFYYDNVTHLSPLIRLTENSIRSITAVEIVVYLASSIALYFLGRRLYRKRRLETAGDAITFDILRPVFKYGVTFCFMLLVGSYFYSNQGNMGWTYFGYFLGSLLAYFLAEILLNKSLQVFQLRRLKGYGIYCLVIIALLGLLHFDCAGYEKRLPDPVEVRSIYLDYSFYALKEKDNNIRTAVNVRDGVQYKYQPPVPAIFTEKDNIANIYAMHQKIVANRLDGKKAFLTKRTNNDSQQICLAYELENGRHIYRQYEIAAQDYAAYLKPIYESREYKQLHNEILRINIADINLIEVSASGINKNVHIIDPELIAQAVGVLQSDVYERSYEEMTDMRPPWAHINISLKDHRSVDLGWEKSYDNFGKWLIDLGAYNQARLLPDDIAYAIVDKSPDLNKQDMYKLPSQLDLQDLEEKPGILKITDPEKLELCLRNLRNYGNYNRGNMEQSAYSVVFLLKNGATFAGLLFEDDAPAFVKEHFAG</sequence>
<dbReference type="EMBL" id="QFGA01000001">
    <property type="protein sequence ID" value="TEB08025.1"/>
    <property type="molecule type" value="Genomic_DNA"/>
</dbReference>
<organism evidence="3 4">
    <name type="scientific">Pelotomaculum schinkii</name>
    <dbReference type="NCBI Taxonomy" id="78350"/>
    <lineage>
        <taxon>Bacteria</taxon>
        <taxon>Bacillati</taxon>
        <taxon>Bacillota</taxon>
        <taxon>Clostridia</taxon>
        <taxon>Eubacteriales</taxon>
        <taxon>Desulfotomaculaceae</taxon>
        <taxon>Pelotomaculum</taxon>
    </lineage>
</organism>
<dbReference type="InterPro" id="IPR045611">
    <property type="entry name" value="DUF6449"/>
</dbReference>
<evidence type="ECO:0000256" key="1">
    <source>
        <dbReference type="SAM" id="Phobius"/>
    </source>
</evidence>
<reference evidence="3 4" key="1">
    <citation type="journal article" date="2018" name="Environ. Microbiol.">
        <title>Novel energy conservation strategies and behaviour of Pelotomaculum schinkii driving syntrophic propionate catabolism.</title>
        <authorList>
            <person name="Hidalgo-Ahumada C.A.P."/>
            <person name="Nobu M.K."/>
            <person name="Narihiro T."/>
            <person name="Tamaki H."/>
            <person name="Liu W.T."/>
            <person name="Kamagata Y."/>
            <person name="Stams A.J.M."/>
            <person name="Imachi H."/>
            <person name="Sousa D.Z."/>
        </authorList>
    </citation>
    <scope>NUCLEOTIDE SEQUENCE [LARGE SCALE GENOMIC DNA]</scope>
    <source>
        <strain evidence="3 4">HH</strain>
    </source>
</reference>
<evidence type="ECO:0000313" key="4">
    <source>
        <dbReference type="Proteomes" id="UP000298324"/>
    </source>
</evidence>
<proteinExistence type="predicted"/>
<feature type="transmembrane region" description="Helical" evidence="1">
    <location>
        <begin position="27"/>
        <end position="50"/>
    </location>
</feature>
<dbReference type="Pfam" id="PF20047">
    <property type="entry name" value="DUF6449"/>
    <property type="match status" value="1"/>
</dbReference>
<feature type="transmembrane region" description="Helical" evidence="1">
    <location>
        <begin position="156"/>
        <end position="177"/>
    </location>
</feature>
<feature type="domain" description="DUF6449" evidence="2">
    <location>
        <begin position="461"/>
        <end position="576"/>
    </location>
</feature>
<accession>A0A4Y7RG80</accession>
<name>A0A4Y7RG80_9FIRM</name>
<keyword evidence="1" id="KW-0812">Transmembrane</keyword>
<protein>
    <recommendedName>
        <fullName evidence="2">DUF6449 domain-containing protein</fullName>
    </recommendedName>
</protein>
<dbReference type="PANTHER" id="PTHR39177:SF1">
    <property type="entry name" value="ABC TRANSPORTER PERMEASE YTRC-RELATED"/>
    <property type="match status" value="1"/>
</dbReference>
<feature type="transmembrane region" description="Helical" evidence="1">
    <location>
        <begin position="239"/>
        <end position="260"/>
    </location>
</feature>
<feature type="transmembrane region" description="Helical" evidence="1">
    <location>
        <begin position="343"/>
        <end position="362"/>
    </location>
</feature>
<evidence type="ECO:0000313" key="3">
    <source>
        <dbReference type="EMBL" id="TEB08025.1"/>
    </source>
</evidence>
<gene>
    <name evidence="3" type="ORF">Psch_01580</name>
</gene>
<keyword evidence="1" id="KW-1133">Transmembrane helix</keyword>
<keyword evidence="4" id="KW-1185">Reference proteome</keyword>
<dbReference type="AlphaFoldDB" id="A0A4Y7RG80"/>
<dbReference type="PANTHER" id="PTHR39177">
    <property type="entry name" value="ABC TRANSPORTER PERMEASE YTRC-RELATED"/>
    <property type="match status" value="1"/>
</dbReference>
<feature type="transmembrane region" description="Helical" evidence="1">
    <location>
        <begin position="310"/>
        <end position="331"/>
    </location>
</feature>
<feature type="transmembrane region" description="Helical" evidence="1">
    <location>
        <begin position="75"/>
        <end position="97"/>
    </location>
</feature>